<dbReference type="InterPro" id="IPR023706">
    <property type="entry name" value="PHBA_efflux_pump_AaeB"/>
</dbReference>
<feature type="transmembrane region" description="Helical" evidence="8">
    <location>
        <begin position="68"/>
        <end position="87"/>
    </location>
</feature>
<comment type="function">
    <text evidence="8">Forms an efflux pump with AaeA. Could function as a metabolic relief valve, allowing to eliminate certain compounds when they accumulate to high levels in the cell.</text>
</comment>
<keyword evidence="3 8" id="KW-1003">Cell membrane</keyword>
<dbReference type="Proteomes" id="UP000867740">
    <property type="component" value="Unassembled WGS sequence"/>
</dbReference>
<feature type="transmembrane region" description="Helical" evidence="8">
    <location>
        <begin position="38"/>
        <end position="56"/>
    </location>
</feature>
<name>A0A9P3T9R0_KLUIN</name>
<comment type="subcellular location">
    <subcellularLocation>
        <location evidence="1 8">Cell membrane</location>
        <topology evidence="1 8">Multi-pass membrane protein</topology>
    </subcellularLocation>
</comment>
<reference evidence="9" key="1">
    <citation type="journal article" date="2018" name="Genome Biol.">
        <title>SKESA: strategic k-mer extension for scrupulous assemblies.</title>
        <authorList>
            <person name="Souvorov A."/>
            <person name="Agarwala R."/>
            <person name="Lipman D.J."/>
        </authorList>
    </citation>
    <scope>NUCLEOTIDE SEQUENCE</scope>
    <source>
        <strain evidence="9">CAVp300</strain>
    </source>
</reference>
<comment type="caution">
    <text evidence="9">The sequence shown here is derived from an EMBL/GenBank/DDBJ whole genome shotgun (WGS) entry which is preliminary data.</text>
</comment>
<sequence>MAMFSIASYHVRFALKLACAIVLALFVGFHFQLETPRWAVLTAAIVAAGPAFAAGGEPWSGAIRYRGMLRIIGTFIGCIAALTIIIAMIRAPFLMLTVCCIWAGFCTWLSSLVRVENSYAWGLAGYTALIIVVTIQSEPLLAPQFAVERCSEIVIGIVCAIAADLLFSPRSIKREIDREVDSLLVAQYQLMQMCIKHGDPEEVDKAWGALVRRTTALEGMRSNLKIESSRWGRANRRLTAINTLSLTLITQACETYLIQNTRPELMTDTFRELFDAPVETVQDVHRQMKRMRRVIAWTGERETPVTIYSWVGAATRYLLLKRGVVSNTKISATEEEVLRGEVVIKPASAERHHAMVNFWRTTLSCGLGTLFWLWSGWTSGSGTMVMIAVVTSLAMRLPNPKMVAIDFLIGTLVALPVGALYFLFIIPSTQQSMLLLCISLAVLAFFAGIEVQKRRLGSLGALASTINIIVLDNPMTFKFSQFLDNALGQIIGCGLALIVILLVRDNSQARTGRMLLNQFVSAAVSAMTTNSARRKENHLPALYQQLFLLLNKFPGDVAKFRLALTLIIAHQRLRDAPVPVNDELSAFHRQLRRTADSVISARSDSKRRRYFSQLLEELGVYQEKLHRWDAPPQVTEPVKRLAGMLHKYQHALTSS</sequence>
<feature type="transmembrane region" description="Helical" evidence="8">
    <location>
        <begin position="153"/>
        <end position="169"/>
    </location>
</feature>
<feature type="transmembrane region" description="Helical" evidence="8">
    <location>
        <begin position="120"/>
        <end position="141"/>
    </location>
</feature>
<keyword evidence="6 8" id="KW-1133">Transmembrane helix</keyword>
<evidence type="ECO:0000256" key="5">
    <source>
        <dbReference type="ARBA" id="ARBA00022692"/>
    </source>
</evidence>
<keyword evidence="7 8" id="KW-0472">Membrane</keyword>
<feature type="transmembrane region" description="Helical" evidence="8">
    <location>
        <begin position="380"/>
        <end position="397"/>
    </location>
</feature>
<dbReference type="GO" id="GO:0022857">
    <property type="term" value="F:transmembrane transporter activity"/>
    <property type="evidence" value="ECO:0007669"/>
    <property type="project" value="UniProtKB-UniRule"/>
</dbReference>
<dbReference type="InterPro" id="IPR006726">
    <property type="entry name" value="PHBA_efflux_AaeB/fusaric-R"/>
</dbReference>
<dbReference type="RefSeq" id="WP_047372909.1">
    <property type="nucleotide sequence ID" value="NZ_CABMNU010000005.1"/>
</dbReference>
<dbReference type="AlphaFoldDB" id="A0A9P3T9R0"/>
<feature type="transmembrane region" description="Helical" evidence="8">
    <location>
        <begin position="93"/>
        <end position="113"/>
    </location>
</feature>
<feature type="transmembrane region" description="Helical" evidence="8">
    <location>
        <begin position="13"/>
        <end position="32"/>
    </location>
</feature>
<feature type="transmembrane region" description="Helical" evidence="8">
    <location>
        <begin position="404"/>
        <end position="426"/>
    </location>
</feature>
<accession>A0A9P3T9R0</accession>
<comment type="caution">
    <text evidence="8">Lacks conserved residue(s) required for the propagation of feature annotation.</text>
</comment>
<reference evidence="9" key="2">
    <citation type="submission" date="2020-10" db="EMBL/GenBank/DDBJ databases">
        <authorList>
            <consortium name="NCBI Pathogen Detection Project"/>
        </authorList>
    </citation>
    <scope>NUCLEOTIDE SEQUENCE</scope>
    <source>
        <strain evidence="9">CAVp300</strain>
    </source>
</reference>
<keyword evidence="5 8" id="KW-0812">Transmembrane</keyword>
<keyword evidence="4" id="KW-0997">Cell inner membrane</keyword>
<feature type="transmembrane region" description="Helical" evidence="8">
    <location>
        <begin position="486"/>
        <end position="503"/>
    </location>
</feature>
<evidence type="ECO:0000256" key="2">
    <source>
        <dbReference type="ARBA" id="ARBA00022448"/>
    </source>
</evidence>
<feature type="transmembrane region" description="Helical" evidence="8">
    <location>
        <begin position="432"/>
        <end position="449"/>
    </location>
</feature>
<evidence type="ECO:0000256" key="3">
    <source>
        <dbReference type="ARBA" id="ARBA00022475"/>
    </source>
</evidence>
<evidence type="ECO:0000313" key="10">
    <source>
        <dbReference type="Proteomes" id="UP000867740"/>
    </source>
</evidence>
<dbReference type="PANTHER" id="PTHR30509">
    <property type="entry name" value="P-HYDROXYBENZOIC ACID EFFLUX PUMP SUBUNIT-RELATED"/>
    <property type="match status" value="1"/>
</dbReference>
<dbReference type="GO" id="GO:0005886">
    <property type="term" value="C:plasma membrane"/>
    <property type="evidence" value="ECO:0007669"/>
    <property type="project" value="UniProtKB-SubCell"/>
</dbReference>
<evidence type="ECO:0000256" key="4">
    <source>
        <dbReference type="ARBA" id="ARBA00022519"/>
    </source>
</evidence>
<protein>
    <recommendedName>
        <fullName evidence="8">p-hydroxybenzoic acid efflux pump subunit AaeB</fullName>
        <shortName evidence="8">pHBA efflux pump protein B</shortName>
    </recommendedName>
</protein>
<gene>
    <name evidence="8 9" type="primary">aaeB</name>
    <name evidence="9" type="ORF">I8531_002740</name>
</gene>
<dbReference type="PANTHER" id="PTHR30509:SF9">
    <property type="entry name" value="MULTIDRUG RESISTANCE PROTEIN MDTO"/>
    <property type="match status" value="1"/>
</dbReference>
<dbReference type="Pfam" id="PF04632">
    <property type="entry name" value="FUSC"/>
    <property type="match status" value="1"/>
</dbReference>
<evidence type="ECO:0000256" key="8">
    <source>
        <dbReference type="HAMAP-Rule" id="MF_01545"/>
    </source>
</evidence>
<evidence type="ECO:0000313" key="9">
    <source>
        <dbReference type="EMBL" id="HAT3582422.1"/>
    </source>
</evidence>
<evidence type="ECO:0000256" key="7">
    <source>
        <dbReference type="ARBA" id="ARBA00023136"/>
    </source>
</evidence>
<dbReference type="HAMAP" id="MF_01545">
    <property type="entry name" value="AaeB"/>
    <property type="match status" value="1"/>
</dbReference>
<dbReference type="NCBIfam" id="NF007916">
    <property type="entry name" value="PRK10631.1"/>
    <property type="match status" value="1"/>
</dbReference>
<dbReference type="EMBL" id="DACSUM010000020">
    <property type="protein sequence ID" value="HAT3582422.1"/>
    <property type="molecule type" value="Genomic_DNA"/>
</dbReference>
<comment type="similarity">
    <text evidence="8">Belongs to the aromatic acid exporter ArAE (TC 2.A.85) family.</text>
</comment>
<evidence type="ECO:0000256" key="1">
    <source>
        <dbReference type="ARBA" id="ARBA00004651"/>
    </source>
</evidence>
<dbReference type="GO" id="GO:0046942">
    <property type="term" value="P:carboxylic acid transport"/>
    <property type="evidence" value="ECO:0007669"/>
    <property type="project" value="InterPro"/>
</dbReference>
<keyword evidence="2 8" id="KW-0813">Transport</keyword>
<evidence type="ECO:0000256" key="6">
    <source>
        <dbReference type="ARBA" id="ARBA00022989"/>
    </source>
</evidence>
<proteinExistence type="inferred from homology"/>
<organism evidence="9 10">
    <name type="scientific">Kluyvera intermedia</name>
    <name type="common">Enterobacter intermedius</name>
    <dbReference type="NCBI Taxonomy" id="61648"/>
    <lineage>
        <taxon>Bacteria</taxon>
        <taxon>Pseudomonadati</taxon>
        <taxon>Pseudomonadota</taxon>
        <taxon>Gammaproteobacteria</taxon>
        <taxon>Enterobacterales</taxon>
        <taxon>Enterobacteriaceae</taxon>
        <taxon>Kluyvera</taxon>
    </lineage>
</organism>